<dbReference type="Proteomes" id="UP000222056">
    <property type="component" value="Unassembled WGS sequence"/>
</dbReference>
<proteinExistence type="predicted"/>
<dbReference type="AlphaFoldDB" id="A0A1H6FYL9"/>
<protein>
    <submittedName>
        <fullName evidence="2">Uncharacterized protein</fullName>
    </submittedName>
</protein>
<gene>
    <name evidence="2" type="ORF">SAMN02745716_1843</name>
</gene>
<evidence type="ECO:0000313" key="2">
    <source>
        <dbReference type="EMBL" id="SEH15103.1"/>
    </source>
</evidence>
<sequence>MKFLRLKPGFGEVLLAEGDPRVDADLERLEREFRRQLDAGMWAGVPLSGVRNGRREALLVSNLAEVPPDAEAVIFFPRAQGGDGSSEQRCSRRGRTL</sequence>
<reference evidence="3" key="1">
    <citation type="submission" date="2016-10" db="EMBL/GenBank/DDBJ databases">
        <authorList>
            <person name="Varghese N."/>
            <person name="Submissions S."/>
        </authorList>
    </citation>
    <scope>NUCLEOTIDE SEQUENCE [LARGE SCALE GENOMIC DNA]</scope>
    <source>
        <strain evidence="3">ATCC 35263</strain>
    </source>
</reference>
<keyword evidence="3" id="KW-1185">Reference proteome</keyword>
<organism evidence="2 3">
    <name type="scientific">Thermoleophilum album</name>
    <dbReference type="NCBI Taxonomy" id="29539"/>
    <lineage>
        <taxon>Bacteria</taxon>
        <taxon>Bacillati</taxon>
        <taxon>Actinomycetota</taxon>
        <taxon>Thermoleophilia</taxon>
        <taxon>Thermoleophilales</taxon>
        <taxon>Thermoleophilaceae</taxon>
        <taxon>Thermoleophilum</taxon>
    </lineage>
</organism>
<dbReference type="EMBL" id="FNWJ01000002">
    <property type="protein sequence ID" value="SEH15103.1"/>
    <property type="molecule type" value="Genomic_DNA"/>
</dbReference>
<evidence type="ECO:0000313" key="3">
    <source>
        <dbReference type="Proteomes" id="UP000222056"/>
    </source>
</evidence>
<evidence type="ECO:0000256" key="1">
    <source>
        <dbReference type="SAM" id="MobiDB-lite"/>
    </source>
</evidence>
<accession>A0A1H6FYL9</accession>
<dbReference type="STRING" id="29539.SAMN02745716_1843"/>
<name>A0A1H6FYL9_THEAL</name>
<feature type="region of interest" description="Disordered" evidence="1">
    <location>
        <begin position="78"/>
        <end position="97"/>
    </location>
</feature>